<name>A0AAJ5WN34_9BACT</name>
<accession>A0AAJ5WN34</accession>
<gene>
    <name evidence="2" type="ORF">P0Y53_14460</name>
</gene>
<evidence type="ECO:0000256" key="1">
    <source>
        <dbReference type="SAM" id="SignalP"/>
    </source>
</evidence>
<organism evidence="2 3">
    <name type="scientific">Candidatus Pseudobacter hemicellulosilyticus</name>
    <dbReference type="NCBI Taxonomy" id="3121375"/>
    <lineage>
        <taxon>Bacteria</taxon>
        <taxon>Pseudomonadati</taxon>
        <taxon>Bacteroidota</taxon>
        <taxon>Chitinophagia</taxon>
        <taxon>Chitinophagales</taxon>
        <taxon>Chitinophagaceae</taxon>
        <taxon>Pseudobacter</taxon>
    </lineage>
</organism>
<feature type="chain" id="PRO_5042550437" evidence="1">
    <location>
        <begin position="21"/>
        <end position="606"/>
    </location>
</feature>
<keyword evidence="1" id="KW-0732">Signal</keyword>
<dbReference type="Proteomes" id="UP001220610">
    <property type="component" value="Chromosome"/>
</dbReference>
<feature type="signal peptide" evidence="1">
    <location>
        <begin position="1"/>
        <end position="20"/>
    </location>
</feature>
<dbReference type="EMBL" id="CP119311">
    <property type="protein sequence ID" value="WEK33691.1"/>
    <property type="molecule type" value="Genomic_DNA"/>
</dbReference>
<evidence type="ECO:0000313" key="2">
    <source>
        <dbReference type="EMBL" id="WEK33691.1"/>
    </source>
</evidence>
<protein>
    <submittedName>
        <fullName evidence="2">Uncharacterized protein</fullName>
    </submittedName>
</protein>
<reference evidence="2" key="1">
    <citation type="submission" date="2023-03" db="EMBL/GenBank/DDBJ databases">
        <title>Andean soil-derived lignocellulolytic bacterial consortium as a source of novel taxa and putative plastic-active enzymes.</title>
        <authorList>
            <person name="Diaz-Garcia L."/>
            <person name="Chuvochina M."/>
            <person name="Feuerriegel G."/>
            <person name="Bunk B."/>
            <person name="Sproer C."/>
            <person name="Streit W.R."/>
            <person name="Rodriguez L.M."/>
            <person name="Overmann J."/>
            <person name="Jimenez D.J."/>
        </authorList>
    </citation>
    <scope>NUCLEOTIDE SEQUENCE</scope>
    <source>
        <strain evidence="2">MAG 7</strain>
    </source>
</reference>
<dbReference type="AlphaFoldDB" id="A0AAJ5WN34"/>
<evidence type="ECO:0000313" key="3">
    <source>
        <dbReference type="Proteomes" id="UP001220610"/>
    </source>
</evidence>
<proteinExistence type="predicted"/>
<dbReference type="PROSITE" id="PS51257">
    <property type="entry name" value="PROKAR_LIPOPROTEIN"/>
    <property type="match status" value="1"/>
</dbReference>
<sequence>MITRSIPKVLAVLFLSGMLACGKGGDDGGGSTAKADVRQINNNLTPGEVFIFQPSFSLTGNSWTISVAGKPTTLFRVSDSTVGFLAPYIAAGTVQVDFSALQQDGLGTKSVNIAPYTQVANPATTIATYKTELNEALADVRSTMPERAAAFEQIHAAFNRLSAGLSTAEQQELAFYLQKLSFELPDPPLMPNSAGGQQIVALNALINVPSSIPSDHEYYKAWTSTVSLGIMSAAGLLTAIPVLGAPDPTLISQVAAVAALGASVYVGFKAIDYFFLAYRYEGKATTFTSGISIQSQQVANTRTGTVALDGVKTDDVTLPESGMLYNNTAALLKADITYHSLTTADRGKGYLGKAITTMETMVKRYEQVTNLIKTVAKWFSANPTIAPMSITIPQTANTATRPAPGDLLRIENISNAAVTFSVKAVDNGIEIRPSTTLKTKESIAFDLVYEHKNLGITTRTKVTTVLDAREFSVDGTWEIKKIMSSDPGDPYTINGTMIMYPNSTMLYYFNTGGEFKVSQVGNTYFLYMTNDVGWGNSDFKEKWRLSADRKNLILTVRNDFHWRDSGSFVTITHPIKKLSDTELEFEGPRWAELSYKYTYHLEKKNN</sequence>